<keyword evidence="4" id="KW-1185">Reference proteome</keyword>
<proteinExistence type="inferred from homology"/>
<dbReference type="PANTHER" id="PTHR21064">
    <property type="entry name" value="AMINOGLYCOSIDE PHOSPHOTRANSFERASE DOMAIN-CONTAINING PROTEIN-RELATED"/>
    <property type="match status" value="1"/>
</dbReference>
<dbReference type="GO" id="GO:0004413">
    <property type="term" value="F:homoserine kinase activity"/>
    <property type="evidence" value="ECO:0007669"/>
    <property type="project" value="TreeGrafter"/>
</dbReference>
<dbReference type="InterPro" id="IPR050249">
    <property type="entry name" value="Pseudomonas-type_ThrB"/>
</dbReference>
<dbReference type="PANTHER" id="PTHR21064:SF6">
    <property type="entry name" value="AMINOGLYCOSIDE PHOSPHOTRANSFERASE DOMAIN-CONTAINING PROTEIN"/>
    <property type="match status" value="1"/>
</dbReference>
<dbReference type="KEGG" id="ppsc:EHS13_30470"/>
<dbReference type="InterPro" id="IPR002575">
    <property type="entry name" value="Aminoglycoside_PTrfase"/>
</dbReference>
<dbReference type="GO" id="GO:0009088">
    <property type="term" value="P:threonine biosynthetic process"/>
    <property type="evidence" value="ECO:0007669"/>
    <property type="project" value="TreeGrafter"/>
</dbReference>
<dbReference type="InterPro" id="IPR011009">
    <property type="entry name" value="Kinase-like_dom_sf"/>
</dbReference>
<dbReference type="Pfam" id="PF01636">
    <property type="entry name" value="APH"/>
    <property type="match status" value="1"/>
</dbReference>
<dbReference type="EMBL" id="CP034235">
    <property type="protein sequence ID" value="QGQ98896.1"/>
    <property type="molecule type" value="Genomic_DNA"/>
</dbReference>
<evidence type="ECO:0000256" key="1">
    <source>
        <dbReference type="ARBA" id="ARBA00038240"/>
    </source>
</evidence>
<name>A0A6B8RUD0_9BACL</name>
<accession>A0A6B8RUD0</accession>
<dbReference type="Gene3D" id="3.90.1200.10">
    <property type="match status" value="1"/>
</dbReference>
<evidence type="ECO:0000313" key="3">
    <source>
        <dbReference type="EMBL" id="QGQ98896.1"/>
    </source>
</evidence>
<evidence type="ECO:0000259" key="2">
    <source>
        <dbReference type="Pfam" id="PF01636"/>
    </source>
</evidence>
<protein>
    <recommendedName>
        <fullName evidence="2">Aminoglycoside phosphotransferase domain-containing protein</fullName>
    </recommendedName>
</protein>
<reference evidence="4" key="1">
    <citation type="submission" date="2018-11" db="EMBL/GenBank/DDBJ databases">
        <title>Complete genome sequence of Paenibacillus sp. ML311-T8.</title>
        <authorList>
            <person name="Nam Y.-D."/>
            <person name="Kang J."/>
            <person name="Chung W.-H."/>
            <person name="Park Y.S."/>
        </authorList>
    </citation>
    <scope>NUCLEOTIDE SEQUENCE [LARGE SCALE GENOMIC DNA]</scope>
    <source>
        <strain evidence="4">ML311-T8</strain>
    </source>
</reference>
<dbReference type="SUPFAM" id="SSF56112">
    <property type="entry name" value="Protein kinase-like (PK-like)"/>
    <property type="match status" value="1"/>
</dbReference>
<feature type="domain" description="Aminoglycoside phosphotransferase" evidence="2">
    <location>
        <begin position="32"/>
        <end position="245"/>
    </location>
</feature>
<organism evidence="3 4">
    <name type="scientific">Paenibacillus psychroresistens</name>
    <dbReference type="NCBI Taxonomy" id="1778678"/>
    <lineage>
        <taxon>Bacteria</taxon>
        <taxon>Bacillati</taxon>
        <taxon>Bacillota</taxon>
        <taxon>Bacilli</taxon>
        <taxon>Bacillales</taxon>
        <taxon>Paenibacillaceae</taxon>
        <taxon>Paenibacillus</taxon>
    </lineage>
</organism>
<sequence length="337" mass="39698">MLPQIQVLYNDEILAWFLERYEIDEKTVRLIGDSDSYVYEFNREDKLYILKITHSFRRTQEYLLGEIDWLNYLVDQGVSAARAVASIHGNLVEVLEGESGYFLSSIYEKAPGSATKETDWNDQLFEEWGRALGKLHAVSKKYILNNEAWRLNDWHEEEYLNVNKYIPPNESEVIQKSNALITKLQNIPKTQDNYGLIHADLQSHNFNLADKQIVMFDFDEVSYNYYVHDVAVVLFQAYWRPLKEPVDKHAFVEGFLNSFLKGYNEENHFQAVWFTYLADFLKIRHLTFYICFLQVCDLNSLNEAETAESELAKRVITAEWPIVDFDFVEYCERRLAQ</sequence>
<evidence type="ECO:0000313" key="4">
    <source>
        <dbReference type="Proteomes" id="UP000426246"/>
    </source>
</evidence>
<dbReference type="AlphaFoldDB" id="A0A6B8RUD0"/>
<dbReference type="Proteomes" id="UP000426246">
    <property type="component" value="Chromosome"/>
</dbReference>
<dbReference type="RefSeq" id="WP_155704000.1">
    <property type="nucleotide sequence ID" value="NZ_CP034235.1"/>
</dbReference>
<gene>
    <name evidence="3" type="ORF">EHS13_30470</name>
</gene>
<comment type="similarity">
    <text evidence="1">Belongs to the pseudomonas-type ThrB family.</text>
</comment>
<dbReference type="OrthoDB" id="4030632at2"/>